<dbReference type="Pfam" id="PF05485">
    <property type="entry name" value="THAP"/>
    <property type="match status" value="1"/>
</dbReference>
<name>A0AAV1M1K8_9NEOP</name>
<dbReference type="InterPro" id="IPR006612">
    <property type="entry name" value="THAP_Znf"/>
</dbReference>
<gene>
    <name evidence="8" type="ORF">PARMNEM_LOCUS18996</name>
</gene>
<organism evidence="8 9">
    <name type="scientific">Parnassius mnemosyne</name>
    <name type="common">clouded apollo</name>
    <dbReference type="NCBI Taxonomy" id="213953"/>
    <lineage>
        <taxon>Eukaryota</taxon>
        <taxon>Metazoa</taxon>
        <taxon>Ecdysozoa</taxon>
        <taxon>Arthropoda</taxon>
        <taxon>Hexapoda</taxon>
        <taxon>Insecta</taxon>
        <taxon>Pterygota</taxon>
        <taxon>Neoptera</taxon>
        <taxon>Endopterygota</taxon>
        <taxon>Lepidoptera</taxon>
        <taxon>Glossata</taxon>
        <taxon>Ditrysia</taxon>
        <taxon>Papilionoidea</taxon>
        <taxon>Papilionidae</taxon>
        <taxon>Parnassiinae</taxon>
        <taxon>Parnassini</taxon>
        <taxon>Parnassius</taxon>
        <taxon>Driopa</taxon>
    </lineage>
</organism>
<protein>
    <recommendedName>
        <fullName evidence="7">THAP-type domain-containing protein</fullName>
    </recommendedName>
</protein>
<dbReference type="GO" id="GO:0003677">
    <property type="term" value="F:DNA binding"/>
    <property type="evidence" value="ECO:0007669"/>
    <property type="project" value="UniProtKB-UniRule"/>
</dbReference>
<evidence type="ECO:0000256" key="6">
    <source>
        <dbReference type="SAM" id="MobiDB-lite"/>
    </source>
</evidence>
<dbReference type="InterPro" id="IPR048366">
    <property type="entry name" value="TNP-like_GBD"/>
</dbReference>
<dbReference type="Pfam" id="PF21788">
    <property type="entry name" value="TNP-like_GBD"/>
    <property type="match status" value="1"/>
</dbReference>
<evidence type="ECO:0000256" key="1">
    <source>
        <dbReference type="ARBA" id="ARBA00022723"/>
    </source>
</evidence>
<dbReference type="SMART" id="SM00692">
    <property type="entry name" value="DM3"/>
    <property type="match status" value="1"/>
</dbReference>
<dbReference type="SUPFAM" id="SSF57716">
    <property type="entry name" value="Glucocorticoid receptor-like (DNA-binding domain)"/>
    <property type="match status" value="1"/>
</dbReference>
<sequence length="931" mass="108424">MYNKCCVPTCTSRRKDVSFYMLPKSEIGLNKWLQCINCERLRSLSSQKLRKHFVCRKHFEKRFLAITRERVRLCPNAYPTLFTVSEMSTGIPQTVARIAVETEKSNNDHNYCKKRQHLDHTYCIPEVVEKRFKASNTDNTETESDINSYQQPSTSTYESGTMEVPTADKNALHSPITRRKQHIIQTNKLSPHCAKLYRQYRKSQRQLNFKTRAKQAVKFSKEQSFVKLTEKLNPIAKKFLWMQIKECTKKARGRRFSDEEKLIAMAIMKQSPKCYRFLHRIFILPSKYTINKMIAKLNIEAGINFQIFDAIKTEVNTWDEKKKYCSILFDEVALEVAVSYDKHKDLISGFVELNKKTSDFADHALVFMLRGVVHKWQQPLAFYFCKGATSGVELKDIIKDMITAVGNTGLRPVALVCDQGTAFQSALKSLQEDTRREQIISGERIDDVIVINGHTLSVIHDPPHLIKGLRNNFLNKDIKYNEKISKWSDIVEVYKTDCNLAQMRLLHKLNDEHVIPEKIKKMKVKNCTRVFSKTVAAALSYTAQFSHYADGKQVSSTLKNTAEIISFFDDLFDSVNGTSYNKTSKGKALRQAVTEKSSHHKFWREAILKLQSIKFIDNQGKETSVPSLKNWITTLKSYQRLWQYLSEKNIKFLRPRYLNSDPIENFFGQMRAYNFRNTNPNCQTFKSTFRSLLITRFIKFHSDSYNCEEDSGEQLLKLKSLFCTKEKSDNTKQIHLFESSELSSWVESESSAKQETINVHSRAYTAGWVIRNILKNNNCRQCEADLTNRESNYDKSSINNWIYLKEFKSIKEKKLIYPSEHAVRFFGIITQKANKYLETKPQQSYIIKNIKTLIKSKYLFDFINCELHKDAVSEHFLTLTLRLTVFNWCNVINKILKGTDVLRLENKALPQMQLKALNKLKTKLRNKKIFK</sequence>
<dbReference type="PROSITE" id="PS50950">
    <property type="entry name" value="ZF_THAP"/>
    <property type="match status" value="1"/>
</dbReference>
<proteinExistence type="predicted"/>
<keyword evidence="2 5" id="KW-0863">Zinc-finger</keyword>
<keyword evidence="3" id="KW-0862">Zinc</keyword>
<evidence type="ECO:0000256" key="5">
    <source>
        <dbReference type="PROSITE-ProRule" id="PRU00309"/>
    </source>
</evidence>
<dbReference type="Pfam" id="PF21787">
    <property type="entry name" value="TNP-like_RNaseH_N"/>
    <property type="match status" value="1"/>
</dbReference>
<accession>A0AAV1M1K8</accession>
<evidence type="ECO:0000256" key="3">
    <source>
        <dbReference type="ARBA" id="ARBA00022833"/>
    </source>
</evidence>
<evidence type="ECO:0000256" key="2">
    <source>
        <dbReference type="ARBA" id="ARBA00022771"/>
    </source>
</evidence>
<feature type="compositionally biased region" description="Polar residues" evidence="6">
    <location>
        <begin position="135"/>
        <end position="159"/>
    </location>
</feature>
<comment type="caution">
    <text evidence="8">The sequence shown here is derived from an EMBL/GenBank/DDBJ whole genome shotgun (WGS) entry which is preliminary data.</text>
</comment>
<feature type="domain" description="THAP-type" evidence="7">
    <location>
        <begin position="1"/>
        <end position="82"/>
    </location>
</feature>
<evidence type="ECO:0000259" key="7">
    <source>
        <dbReference type="PROSITE" id="PS50950"/>
    </source>
</evidence>
<dbReference type="AlphaFoldDB" id="A0AAV1M1K8"/>
<dbReference type="SMART" id="SM00980">
    <property type="entry name" value="THAP"/>
    <property type="match status" value="1"/>
</dbReference>
<reference evidence="8 9" key="1">
    <citation type="submission" date="2023-11" db="EMBL/GenBank/DDBJ databases">
        <authorList>
            <person name="Hedman E."/>
            <person name="Englund M."/>
            <person name="Stromberg M."/>
            <person name="Nyberg Akerstrom W."/>
            <person name="Nylinder S."/>
            <person name="Jareborg N."/>
            <person name="Kallberg Y."/>
            <person name="Kronander E."/>
        </authorList>
    </citation>
    <scope>NUCLEOTIDE SEQUENCE [LARGE SCALE GENOMIC DNA]</scope>
</reference>
<keyword evidence="4 5" id="KW-0238">DNA-binding</keyword>
<keyword evidence="1" id="KW-0479">Metal-binding</keyword>
<dbReference type="PANTHER" id="PTHR47577">
    <property type="entry name" value="THAP DOMAIN-CONTAINING PROTEIN 6"/>
    <property type="match status" value="1"/>
</dbReference>
<feature type="region of interest" description="Disordered" evidence="6">
    <location>
        <begin position="135"/>
        <end position="160"/>
    </location>
</feature>
<dbReference type="Proteomes" id="UP001314205">
    <property type="component" value="Unassembled WGS sequence"/>
</dbReference>
<evidence type="ECO:0000313" key="9">
    <source>
        <dbReference type="Proteomes" id="UP001314205"/>
    </source>
</evidence>
<dbReference type="EMBL" id="CAVLGL010000115">
    <property type="protein sequence ID" value="CAK1600212.1"/>
    <property type="molecule type" value="Genomic_DNA"/>
</dbReference>
<keyword evidence="9" id="KW-1185">Reference proteome</keyword>
<evidence type="ECO:0000313" key="8">
    <source>
        <dbReference type="EMBL" id="CAK1600212.1"/>
    </source>
</evidence>
<evidence type="ECO:0000256" key="4">
    <source>
        <dbReference type="ARBA" id="ARBA00023125"/>
    </source>
</evidence>
<dbReference type="InterPro" id="IPR048365">
    <property type="entry name" value="TNP-like_RNaseH_N"/>
</dbReference>
<dbReference type="PANTHER" id="PTHR47577:SF2">
    <property type="entry name" value="THAP DOMAIN CONTAINING 9"/>
    <property type="match status" value="1"/>
</dbReference>
<dbReference type="GO" id="GO:0008270">
    <property type="term" value="F:zinc ion binding"/>
    <property type="evidence" value="ECO:0007669"/>
    <property type="project" value="UniProtKB-KW"/>
</dbReference>